<dbReference type="OrthoDB" id="1741334at2759"/>
<dbReference type="GeneID" id="103180156"/>
<dbReference type="SUPFAM" id="SSF52540">
    <property type="entry name" value="P-loop containing nucleoside triphosphate hydrolases"/>
    <property type="match status" value="1"/>
</dbReference>
<dbReference type="FunFam" id="3.40.50.300:FF:001119">
    <property type="entry name" value="Iron-sulfur cluster carrier protein"/>
    <property type="match status" value="1"/>
</dbReference>
<keyword evidence="5" id="KW-0408">Iron</keyword>
<dbReference type="STRING" id="7868.ENSCMIP00000000748"/>
<dbReference type="PANTHER" id="PTHR23264">
    <property type="entry name" value="NUCLEOTIDE-BINDING PROTEIN NBP35 YEAST -RELATED"/>
    <property type="match status" value="1"/>
</dbReference>
<dbReference type="InterPro" id="IPR019591">
    <property type="entry name" value="Mrp/NBP35_ATP-bd"/>
</dbReference>
<dbReference type="Proteomes" id="UP000314986">
    <property type="component" value="Unassembled WGS sequence"/>
</dbReference>
<dbReference type="KEGG" id="cmk:103180156"/>
<dbReference type="CDD" id="cd02037">
    <property type="entry name" value="Mrp_NBP35"/>
    <property type="match status" value="1"/>
</dbReference>
<evidence type="ECO:0000256" key="4">
    <source>
        <dbReference type="ARBA" id="ARBA00022840"/>
    </source>
</evidence>
<evidence type="ECO:0000313" key="9">
    <source>
        <dbReference type="Proteomes" id="UP000314986"/>
    </source>
</evidence>
<dbReference type="PANTHER" id="PTHR23264:SF21">
    <property type="entry name" value="NUCLEOTIDE BINDING PROTEIN 1-LIKE PROTEIN"/>
    <property type="match status" value="1"/>
</dbReference>
<dbReference type="GO" id="GO:0051539">
    <property type="term" value="F:4 iron, 4 sulfur cluster binding"/>
    <property type="evidence" value="ECO:0007669"/>
    <property type="project" value="UniProtKB-KW"/>
</dbReference>
<keyword evidence="1" id="KW-0004">4Fe-4S</keyword>
<dbReference type="HAMAP" id="MF_02040">
    <property type="entry name" value="Mrp_NBP35"/>
    <property type="match status" value="1"/>
</dbReference>
<dbReference type="Gene3D" id="3.40.50.300">
    <property type="entry name" value="P-loop containing nucleotide triphosphate hydrolases"/>
    <property type="match status" value="1"/>
</dbReference>
<reference evidence="8" key="4">
    <citation type="submission" date="2025-05" db="UniProtKB">
        <authorList>
            <consortium name="Ensembl"/>
        </authorList>
    </citation>
    <scope>IDENTIFICATION</scope>
</reference>
<keyword evidence="2" id="KW-0479">Metal-binding</keyword>
<dbReference type="RefSeq" id="XP_007894031.1">
    <property type="nucleotide sequence ID" value="XM_007895840.2"/>
</dbReference>
<dbReference type="AlphaFoldDB" id="V9KZN4"/>
<evidence type="ECO:0000256" key="5">
    <source>
        <dbReference type="ARBA" id="ARBA00023004"/>
    </source>
</evidence>
<dbReference type="EMBL" id="JW871432">
    <property type="protein sequence ID" value="AFP03950.1"/>
    <property type="molecule type" value="mRNA"/>
</dbReference>
<evidence type="ECO:0000313" key="7">
    <source>
        <dbReference type="EMBL" id="AFP03950.1"/>
    </source>
</evidence>
<evidence type="ECO:0000256" key="1">
    <source>
        <dbReference type="ARBA" id="ARBA00022485"/>
    </source>
</evidence>
<dbReference type="InterPro" id="IPR027417">
    <property type="entry name" value="P-loop_NTPase"/>
</dbReference>
<dbReference type="InterPro" id="IPR033756">
    <property type="entry name" value="YlxH/NBP35"/>
</dbReference>
<reference evidence="7 9" key="3">
    <citation type="journal article" date="2014" name="Nature">
        <title>Elephant shark genome provides unique insights into gnathostome evolution.</title>
        <authorList>
            <consortium name="International Elephant Shark Genome Sequencing Consortium"/>
            <person name="Venkatesh B."/>
            <person name="Lee A.P."/>
            <person name="Ravi V."/>
            <person name="Maurya A.K."/>
            <person name="Lian M.M."/>
            <person name="Swann J.B."/>
            <person name="Ohta Y."/>
            <person name="Flajnik M.F."/>
            <person name="Sutoh Y."/>
            <person name="Kasahara M."/>
            <person name="Hoon S."/>
            <person name="Gangu V."/>
            <person name="Roy S.W."/>
            <person name="Irimia M."/>
            <person name="Korzh V."/>
            <person name="Kondrychyn I."/>
            <person name="Lim Z.W."/>
            <person name="Tay B.H."/>
            <person name="Tohari S."/>
            <person name="Kong K.W."/>
            <person name="Ho S."/>
            <person name="Lorente-Galdos B."/>
            <person name="Quilez J."/>
            <person name="Marques-Bonet T."/>
            <person name="Raney B.J."/>
            <person name="Ingham P.W."/>
            <person name="Tay A."/>
            <person name="Hillier L.W."/>
            <person name="Minx P."/>
            <person name="Boehm T."/>
            <person name="Wilson R.K."/>
            <person name="Brenner S."/>
            <person name="Warren W.C."/>
        </authorList>
    </citation>
    <scope>NUCLEOTIDE SEQUENCE</scope>
    <source>
        <tissue evidence="7">Liver</tissue>
    </source>
</reference>
<dbReference type="OMA" id="CEGCPGQ"/>
<proteinExistence type="evidence at transcript level"/>
<evidence type="ECO:0000256" key="2">
    <source>
        <dbReference type="ARBA" id="ARBA00022723"/>
    </source>
</evidence>
<organism evidence="7">
    <name type="scientific">Callorhinchus milii</name>
    <name type="common">Ghost shark</name>
    <dbReference type="NCBI Taxonomy" id="7868"/>
    <lineage>
        <taxon>Eukaryota</taxon>
        <taxon>Metazoa</taxon>
        <taxon>Chordata</taxon>
        <taxon>Craniata</taxon>
        <taxon>Vertebrata</taxon>
        <taxon>Chondrichthyes</taxon>
        <taxon>Holocephali</taxon>
        <taxon>Chimaeriformes</taxon>
        <taxon>Callorhinchidae</taxon>
        <taxon>Callorhinchus</taxon>
    </lineage>
</organism>
<evidence type="ECO:0000256" key="6">
    <source>
        <dbReference type="ARBA" id="ARBA00023014"/>
    </source>
</evidence>
<keyword evidence="4" id="KW-0067">ATP-binding</keyword>
<dbReference type="GO" id="GO:0005524">
    <property type="term" value="F:ATP binding"/>
    <property type="evidence" value="ECO:0007669"/>
    <property type="project" value="UniProtKB-KW"/>
</dbReference>
<dbReference type="GO" id="GO:0005829">
    <property type="term" value="C:cytosol"/>
    <property type="evidence" value="ECO:0007669"/>
    <property type="project" value="TreeGrafter"/>
</dbReference>
<dbReference type="GeneTree" id="ENSGT00950000183193"/>
<dbReference type="GO" id="GO:0140663">
    <property type="term" value="F:ATP-dependent FeS chaperone activity"/>
    <property type="evidence" value="ECO:0007669"/>
    <property type="project" value="InterPro"/>
</dbReference>
<dbReference type="Pfam" id="PF10609">
    <property type="entry name" value="ParA"/>
    <property type="match status" value="1"/>
</dbReference>
<dbReference type="GO" id="GO:0046872">
    <property type="term" value="F:metal ion binding"/>
    <property type="evidence" value="ECO:0007669"/>
    <property type="project" value="UniProtKB-KW"/>
</dbReference>
<gene>
    <name evidence="8" type="primary">LOC103180156</name>
</gene>
<evidence type="ECO:0000313" key="8">
    <source>
        <dbReference type="Ensembl" id="ENSCMIP00000000748.1"/>
    </source>
</evidence>
<protein>
    <submittedName>
        <fullName evidence="8">Cytosolic Fe-S cluster assembly factor NUBP2-like</fullName>
    </submittedName>
</protein>
<name>V9KZN4_CALMI</name>
<dbReference type="GO" id="GO:0016226">
    <property type="term" value="P:iron-sulfur cluster assembly"/>
    <property type="evidence" value="ECO:0007669"/>
    <property type="project" value="InterPro"/>
</dbReference>
<accession>V9KZN4</accession>
<keyword evidence="3" id="KW-0547">Nucleotide-binding</keyword>
<keyword evidence="6" id="KW-0411">Iron-sulfur</keyword>
<reference evidence="9" key="1">
    <citation type="journal article" date="2006" name="Science">
        <title>Ancient noncoding elements conserved in the human genome.</title>
        <authorList>
            <person name="Venkatesh B."/>
            <person name="Kirkness E.F."/>
            <person name="Loh Y.H."/>
            <person name="Halpern A.L."/>
            <person name="Lee A.P."/>
            <person name="Johnson J."/>
            <person name="Dandona N."/>
            <person name="Viswanathan L.D."/>
            <person name="Tay A."/>
            <person name="Venter J.C."/>
            <person name="Strausberg R.L."/>
            <person name="Brenner S."/>
        </authorList>
    </citation>
    <scope>NUCLEOTIDE SEQUENCE [LARGE SCALE GENOMIC DNA]</scope>
</reference>
<evidence type="ECO:0000256" key="3">
    <source>
        <dbReference type="ARBA" id="ARBA00022741"/>
    </source>
</evidence>
<dbReference type="Ensembl" id="ENSCMIT00000000797.1">
    <property type="protein sequence ID" value="ENSCMIP00000000748.1"/>
    <property type="gene ID" value="ENSCMIG00000000518.1"/>
</dbReference>
<sequence length="316" mass="34222">MADQASTLKVTGDTASCPEPRLAGFGSVCQGCPGQALCQQIGGRDPEQEVINCRMNAIKHKIIIMSGKGGVGKSSVAAGLSMALAKLNHKVKKKVAICDLDICGPSIPRLLNIQEQRVIHTPYGWQPLTSPHNSVKVMSVGSLMGNKDSAVIWRGPRKTAIIRRFLKDTFWGRLDFLLFDTPPGSSDEHLTAIQGLQEVKLDGAVIVTSPQAVALSTVCREISFCRKMGLRIIGLVENMSGFVCPCCQETTDLFSSRGAERFATERSIPFLGRIPVDVSLSQSCEDGQSIIQEFQHSPAAIALIQLAECLMKQLEK</sequence>
<reference evidence="9" key="2">
    <citation type="journal article" date="2007" name="PLoS Biol.">
        <title>Survey sequencing and comparative analysis of the elephant shark (Callorhinchus milii) genome.</title>
        <authorList>
            <person name="Venkatesh B."/>
            <person name="Kirkness E.F."/>
            <person name="Loh Y.H."/>
            <person name="Halpern A.L."/>
            <person name="Lee A.P."/>
            <person name="Johnson J."/>
            <person name="Dandona N."/>
            <person name="Viswanathan L.D."/>
            <person name="Tay A."/>
            <person name="Venter J.C."/>
            <person name="Strausberg R.L."/>
            <person name="Brenner S."/>
        </authorList>
    </citation>
    <scope>NUCLEOTIDE SEQUENCE [LARGE SCALE GENOMIC DNA]</scope>
</reference>
<keyword evidence="9" id="KW-1185">Reference proteome</keyword>